<keyword evidence="1 2" id="KW-0808">Transferase</keyword>
<evidence type="ECO:0000313" key="4">
    <source>
        <dbReference type="EMBL" id="KSW12461.1"/>
    </source>
</evidence>
<comment type="similarity">
    <text evidence="2">Belongs to the CDP-alcohol phosphatidyltransferase class-I family.</text>
</comment>
<dbReference type="OrthoDB" id="9904at2157"/>
<keyword evidence="3" id="KW-0472">Membrane</keyword>
<accession>A0A0V8RWP6</accession>
<dbReference type="GO" id="GO:0008654">
    <property type="term" value="P:phospholipid biosynthetic process"/>
    <property type="evidence" value="ECO:0007669"/>
    <property type="project" value="InterPro"/>
</dbReference>
<organism evidence="4 5">
    <name type="scientific">Pyrodictium occultum</name>
    <dbReference type="NCBI Taxonomy" id="2309"/>
    <lineage>
        <taxon>Archaea</taxon>
        <taxon>Thermoproteota</taxon>
        <taxon>Thermoprotei</taxon>
        <taxon>Desulfurococcales</taxon>
        <taxon>Pyrodictiaceae</taxon>
        <taxon>Pyrodictium</taxon>
    </lineage>
</organism>
<name>A0A0V8RWP6_PYROC</name>
<sequence length="195" mass="20354">MMGRLRGRIKGFVEAAARPLASLPGDVYTLLGLAASLAYLAAAAAGSPLLAVLLLAVSGLLDALDGAVARLRGEAGPRGAYLDSLLDRVEDTVYAAGFMELGYPAWAVLAFLTGALLTSYARARYESLAGGSMEGTGLLERSDRVVAQLLVLLVHAALGVGVAVYLYSLLAVLAWTTFAQRLVEGYRALPRTRAG</sequence>
<protein>
    <recommendedName>
        <fullName evidence="6">Archaetidylinositol phosphate synthase</fullName>
    </recommendedName>
</protein>
<evidence type="ECO:0000256" key="3">
    <source>
        <dbReference type="SAM" id="Phobius"/>
    </source>
</evidence>
<comment type="caution">
    <text evidence="4">The sequence shown here is derived from an EMBL/GenBank/DDBJ whole genome shotgun (WGS) entry which is preliminary data.</text>
</comment>
<dbReference type="Pfam" id="PF01066">
    <property type="entry name" value="CDP-OH_P_transf"/>
    <property type="match status" value="1"/>
</dbReference>
<dbReference type="GO" id="GO:0016020">
    <property type="term" value="C:membrane"/>
    <property type="evidence" value="ECO:0007669"/>
    <property type="project" value="InterPro"/>
</dbReference>
<feature type="transmembrane region" description="Helical" evidence="3">
    <location>
        <begin position="149"/>
        <end position="175"/>
    </location>
</feature>
<dbReference type="InterPro" id="IPR000462">
    <property type="entry name" value="CDP-OH_P_trans"/>
</dbReference>
<keyword evidence="3" id="KW-0812">Transmembrane</keyword>
<dbReference type="GO" id="GO:0016780">
    <property type="term" value="F:phosphotransferase activity, for other substituted phosphate groups"/>
    <property type="evidence" value="ECO:0007669"/>
    <property type="project" value="InterPro"/>
</dbReference>
<evidence type="ECO:0000313" key="5">
    <source>
        <dbReference type="Proteomes" id="UP000053352"/>
    </source>
</evidence>
<feature type="transmembrane region" description="Helical" evidence="3">
    <location>
        <begin position="37"/>
        <end position="61"/>
    </location>
</feature>
<dbReference type="STRING" id="2309.CF15_06995"/>
<dbReference type="InterPro" id="IPR048254">
    <property type="entry name" value="CDP_ALCOHOL_P_TRANSF_CS"/>
</dbReference>
<dbReference type="Gene3D" id="1.20.120.1760">
    <property type="match status" value="1"/>
</dbReference>
<gene>
    <name evidence="4" type="ORF">CF15_06995</name>
</gene>
<keyword evidence="3" id="KW-1133">Transmembrane helix</keyword>
<feature type="transmembrane region" description="Helical" evidence="3">
    <location>
        <begin position="103"/>
        <end position="123"/>
    </location>
</feature>
<dbReference type="InterPro" id="IPR043130">
    <property type="entry name" value="CDP-OH_PTrfase_TM_dom"/>
</dbReference>
<proteinExistence type="inferred from homology"/>
<evidence type="ECO:0000256" key="1">
    <source>
        <dbReference type="ARBA" id="ARBA00022679"/>
    </source>
</evidence>
<dbReference type="Proteomes" id="UP000053352">
    <property type="component" value="Unassembled WGS sequence"/>
</dbReference>
<keyword evidence="5" id="KW-1185">Reference proteome</keyword>
<dbReference type="PROSITE" id="PS00379">
    <property type="entry name" value="CDP_ALCOHOL_P_TRANSF"/>
    <property type="match status" value="1"/>
</dbReference>
<reference evidence="4 5" key="1">
    <citation type="submission" date="2015-11" db="EMBL/GenBank/DDBJ databases">
        <title>Genome sequence of Pyrodictium occultum PL-19, a marine hyperthermophilic archaeon isolated from Volcano, Italy.</title>
        <authorList>
            <person name="Utturkar S."/>
            <person name="Huber H."/>
            <person name="Leptihn S."/>
            <person name="Brown S."/>
            <person name="Stetter K.O."/>
            <person name="Podar M."/>
        </authorList>
    </citation>
    <scope>NUCLEOTIDE SEQUENCE [LARGE SCALE GENOMIC DNA]</scope>
    <source>
        <strain evidence="4 5">PL-19</strain>
    </source>
</reference>
<evidence type="ECO:0008006" key="6">
    <source>
        <dbReference type="Google" id="ProtNLM"/>
    </source>
</evidence>
<dbReference type="EMBL" id="LNTB01000001">
    <property type="protein sequence ID" value="KSW12461.1"/>
    <property type="molecule type" value="Genomic_DNA"/>
</dbReference>
<evidence type="ECO:0000256" key="2">
    <source>
        <dbReference type="RuleBase" id="RU003750"/>
    </source>
</evidence>
<dbReference type="AlphaFoldDB" id="A0A0V8RWP6"/>